<accession>A0A8S9NYE2</accession>
<gene>
    <name evidence="1" type="ORF">F2Q69_00009890</name>
</gene>
<evidence type="ECO:0000313" key="1">
    <source>
        <dbReference type="EMBL" id="KAF3510104.1"/>
    </source>
</evidence>
<protein>
    <submittedName>
        <fullName evidence="1">Uncharacterized protein</fullName>
    </submittedName>
</protein>
<dbReference type="InterPro" id="IPR010137">
    <property type="entry name" value="Lipid_A_LpxA"/>
</dbReference>
<dbReference type="Gene3D" id="1.20.1180.10">
    <property type="entry name" value="Udp N-acetylglucosamine O-acyltransferase, C-terminal domain"/>
    <property type="match status" value="1"/>
</dbReference>
<dbReference type="InterPro" id="IPR037157">
    <property type="entry name" value="Acetyltransf_C_sf"/>
</dbReference>
<comment type="caution">
    <text evidence="1">The sequence shown here is derived from an EMBL/GenBank/DDBJ whole genome shotgun (WGS) entry which is preliminary data.</text>
</comment>
<dbReference type="GO" id="GO:0008780">
    <property type="term" value="F:acyl-[acyl-carrier-protein]-UDP-N-acetylglucosamine O-acyltransferase activity"/>
    <property type="evidence" value="ECO:0007669"/>
    <property type="project" value="InterPro"/>
</dbReference>
<sequence length="170" mass="19390">MKSLRAAYRKIFMSTETSSLEERLTKMEHDPELYSVPAVGAMLQSIRDSFAEGRRGICKFRQNGELNLSVFLESFLCKMVTREWSFGGLIAVKHEVQRQDMCSVHTCHHVIQQMQNATLVLILTEISLVNTFKTPNEALLNYTSRSVSYPLSQVKPNTTIDEVYIPKNSL</sequence>
<dbReference type="AlphaFoldDB" id="A0A8S9NYE2"/>
<proteinExistence type="predicted"/>
<name>A0A8S9NYE2_BRACR</name>
<dbReference type="PANTHER" id="PTHR43480:SF1">
    <property type="entry name" value="ACYL-[ACYL-CARRIER-PROTEIN]--UDP-N-ACETYLGLUCOSAMINE O-ACYLTRANSFERASE, MITOCHONDRIAL-RELATED"/>
    <property type="match status" value="1"/>
</dbReference>
<dbReference type="EMBL" id="QGKX02001521">
    <property type="protein sequence ID" value="KAF3510104.1"/>
    <property type="molecule type" value="Genomic_DNA"/>
</dbReference>
<organism evidence="1 2">
    <name type="scientific">Brassica cretica</name>
    <name type="common">Mustard</name>
    <dbReference type="NCBI Taxonomy" id="69181"/>
    <lineage>
        <taxon>Eukaryota</taxon>
        <taxon>Viridiplantae</taxon>
        <taxon>Streptophyta</taxon>
        <taxon>Embryophyta</taxon>
        <taxon>Tracheophyta</taxon>
        <taxon>Spermatophyta</taxon>
        <taxon>Magnoliopsida</taxon>
        <taxon>eudicotyledons</taxon>
        <taxon>Gunneridae</taxon>
        <taxon>Pentapetalae</taxon>
        <taxon>rosids</taxon>
        <taxon>malvids</taxon>
        <taxon>Brassicales</taxon>
        <taxon>Brassicaceae</taxon>
        <taxon>Brassiceae</taxon>
        <taxon>Brassica</taxon>
    </lineage>
</organism>
<evidence type="ECO:0000313" key="2">
    <source>
        <dbReference type="Proteomes" id="UP000712600"/>
    </source>
</evidence>
<dbReference type="GO" id="GO:0008610">
    <property type="term" value="P:lipid biosynthetic process"/>
    <property type="evidence" value="ECO:0007669"/>
    <property type="project" value="InterPro"/>
</dbReference>
<dbReference type="Proteomes" id="UP000712600">
    <property type="component" value="Unassembled WGS sequence"/>
</dbReference>
<dbReference type="PANTHER" id="PTHR43480">
    <property type="entry name" value="ACYL-[ACYL-CARRIER-PROTEIN]--UDP-N-ACETYLGLUCOSAMINE O-ACYLTRANSFERASE"/>
    <property type="match status" value="1"/>
</dbReference>
<reference evidence="1" key="1">
    <citation type="submission" date="2019-12" db="EMBL/GenBank/DDBJ databases">
        <title>Genome sequencing and annotation of Brassica cretica.</title>
        <authorList>
            <person name="Studholme D.J."/>
            <person name="Sarris P."/>
        </authorList>
    </citation>
    <scope>NUCLEOTIDE SEQUENCE</scope>
    <source>
        <strain evidence="1">PFS-109/04</strain>
        <tissue evidence="1">Leaf</tissue>
    </source>
</reference>